<name>A0A1G2CX52_9BACT</name>
<dbReference type="PROSITE" id="PS51318">
    <property type="entry name" value="TAT"/>
    <property type="match status" value="1"/>
</dbReference>
<reference evidence="1 2" key="1">
    <citation type="journal article" date="2016" name="Nat. Commun.">
        <title>Thousands of microbial genomes shed light on interconnected biogeochemical processes in an aquifer system.</title>
        <authorList>
            <person name="Anantharaman K."/>
            <person name="Brown C.T."/>
            <person name="Hug L.A."/>
            <person name="Sharon I."/>
            <person name="Castelle C.J."/>
            <person name="Probst A.J."/>
            <person name="Thomas B.C."/>
            <person name="Singh A."/>
            <person name="Wilkins M.J."/>
            <person name="Karaoz U."/>
            <person name="Brodie E.L."/>
            <person name="Williams K.H."/>
            <person name="Hubbard S.S."/>
            <person name="Banfield J.F."/>
        </authorList>
    </citation>
    <scope>NUCLEOTIDE SEQUENCE [LARGE SCALE GENOMIC DNA]</scope>
</reference>
<evidence type="ECO:0000313" key="1">
    <source>
        <dbReference type="EMBL" id="OGZ05953.1"/>
    </source>
</evidence>
<dbReference type="Proteomes" id="UP000177122">
    <property type="component" value="Unassembled WGS sequence"/>
</dbReference>
<sequence>MTSESLHAVEDESVGLQITRRDFLKGVCGGLALSAIGLDSEAVESKEKDESPFDHEVQRRLLGFVAKTMDVVLDTDVISLPTVVEAETISDADFNQMIGFDTEGHRNNLFFPPSCILLLKKSKAHSLVHEYVHYIQYNYKGYTDGTTDEVENQAVRIQNIFRETGEGVVR</sequence>
<protein>
    <submittedName>
        <fullName evidence="1">Uncharacterized protein</fullName>
    </submittedName>
</protein>
<dbReference type="InterPro" id="IPR019546">
    <property type="entry name" value="TAT_signal_bac_arc"/>
</dbReference>
<dbReference type="EMBL" id="MHLI01000006">
    <property type="protein sequence ID" value="OGZ05953.1"/>
    <property type="molecule type" value="Genomic_DNA"/>
</dbReference>
<dbReference type="InterPro" id="IPR006311">
    <property type="entry name" value="TAT_signal"/>
</dbReference>
<evidence type="ECO:0000313" key="2">
    <source>
        <dbReference type="Proteomes" id="UP000177122"/>
    </source>
</evidence>
<comment type="caution">
    <text evidence="1">The sequence shown here is derived from an EMBL/GenBank/DDBJ whole genome shotgun (WGS) entry which is preliminary data.</text>
</comment>
<dbReference type="AlphaFoldDB" id="A0A1G2CX52"/>
<organism evidence="1 2">
    <name type="scientific">Candidatus Lloydbacteria bacterium RIFCSPHIGHO2_01_FULL_49_22</name>
    <dbReference type="NCBI Taxonomy" id="1798658"/>
    <lineage>
        <taxon>Bacteria</taxon>
        <taxon>Candidatus Lloydiibacteriota</taxon>
    </lineage>
</organism>
<proteinExistence type="predicted"/>
<gene>
    <name evidence="1" type="ORF">A2845_04090</name>
</gene>
<accession>A0A1G2CX52</accession>
<dbReference type="NCBIfam" id="TIGR01409">
    <property type="entry name" value="TAT_signal_seq"/>
    <property type="match status" value="1"/>
</dbReference>